<sequence>MKSNQERSNECLPPKKREIPATSRSSEEKAPALPSDNHRVEGTAWLPGNPGGRGHGGGRHGRAPGLITPGSPPPAQQNQYVHISSSPQSTGRTASPPAIPVHLHPHQTMIPHTLTLGPPSQVVMQYADSGSHFVPREATKKAESSRLQQAIQAKEVLNGEMEKSRRYGAPSSADLGLGKAGGKSVPHPYESRHVVVHPSPSDYSSRDPSGVRASVMVLPNSNTPAADLEVQQATHREASPSTLNDKSGLHLGKPGHRSYALSPHTVIQTTHSASEPLPVGLPATAFYAGTQPPVIGYLSGQQQAITYAGSLPQHLVIPGTQPLLIPVGSTDMEASGAAPAIVTSSPQFAAVPHTFVTTALPKSENFNPEALVTQSAYPAMVQAQIHLPVVQSVASPAAAPPTLPPYFMKGSIIQLANGELKKVEDLKTEDFIQSAEISNDLKIDSSTVERIEDSHSPGVAVIQFAVGEHRAQVMLARVVSVEVLVEYPFFVFGQGWSSCCPERTSQLFDLPCSKLSVGDVCISLTLKNLKNGSVKKGQPVDPASVLLKHSKADGLAGSRHRYAEQENGINQGSAQMLSENGELKFPEKMGLPAAPFLTKIEPSKPAATRKRRWSAPESRKLEKSEDEPPLTLPKPSLIPQEVKICIEGRSNVGK</sequence>
<dbReference type="GO" id="GO:0005634">
    <property type="term" value="C:nucleus"/>
    <property type="evidence" value="ECO:0007669"/>
    <property type="project" value="UniProtKB-SubCell"/>
</dbReference>
<dbReference type="SMART" id="SM00536">
    <property type="entry name" value="AXH"/>
    <property type="match status" value="1"/>
</dbReference>
<keyword evidence="5" id="KW-0805">Transcription regulation</keyword>
<evidence type="ECO:0000259" key="10">
    <source>
        <dbReference type="PROSITE" id="PS51148"/>
    </source>
</evidence>
<keyword evidence="12" id="KW-1185">Reference proteome</keyword>
<evidence type="ECO:0000256" key="5">
    <source>
        <dbReference type="ARBA" id="ARBA00023015"/>
    </source>
</evidence>
<evidence type="ECO:0000256" key="8">
    <source>
        <dbReference type="ARBA" id="ARBA00023242"/>
    </source>
</evidence>
<dbReference type="GO" id="GO:0003723">
    <property type="term" value="F:RNA binding"/>
    <property type="evidence" value="ECO:0007669"/>
    <property type="project" value="InterPro"/>
</dbReference>
<feature type="region of interest" description="Disordered" evidence="9">
    <location>
        <begin position="230"/>
        <end position="259"/>
    </location>
</feature>
<feature type="compositionally biased region" description="Basic and acidic residues" evidence="9">
    <location>
        <begin position="1"/>
        <end position="41"/>
    </location>
</feature>
<dbReference type="InterPro" id="IPR036096">
    <property type="entry name" value="Ataxin_AXH_dom_sf"/>
</dbReference>
<dbReference type="PROSITE" id="PS51148">
    <property type="entry name" value="AXH"/>
    <property type="match status" value="1"/>
</dbReference>
<dbReference type="Proteomes" id="UP000233140">
    <property type="component" value="Unassembled WGS sequence"/>
</dbReference>
<dbReference type="InterPro" id="IPR003652">
    <property type="entry name" value="Ataxin_AXH_dom"/>
</dbReference>
<feature type="compositionally biased region" description="Polar residues" evidence="9">
    <location>
        <begin position="76"/>
        <end position="93"/>
    </location>
</feature>
<proteinExistence type="inferred from homology"/>
<evidence type="ECO:0000256" key="9">
    <source>
        <dbReference type="SAM" id="MobiDB-lite"/>
    </source>
</evidence>
<keyword evidence="3" id="KW-0678">Repressor</keyword>
<evidence type="ECO:0000313" key="11">
    <source>
        <dbReference type="Ensembl" id="ENSMLEP00000032565.1"/>
    </source>
</evidence>
<comment type="subcellular location">
    <subcellularLocation>
        <location evidence="1">Nucleus</location>
    </subcellularLocation>
</comment>
<dbReference type="GO" id="GO:0000122">
    <property type="term" value="P:negative regulation of transcription by RNA polymerase II"/>
    <property type="evidence" value="ECO:0007669"/>
    <property type="project" value="TreeGrafter"/>
</dbReference>
<keyword evidence="8" id="KW-0539">Nucleus</keyword>
<evidence type="ECO:0000256" key="3">
    <source>
        <dbReference type="ARBA" id="ARBA00022491"/>
    </source>
</evidence>
<dbReference type="Pfam" id="PF08517">
    <property type="entry name" value="AXH"/>
    <property type="match status" value="1"/>
</dbReference>
<feature type="region of interest" description="Disordered" evidence="9">
    <location>
        <begin position="1"/>
        <end position="95"/>
    </location>
</feature>
<feature type="region of interest" description="Disordered" evidence="9">
    <location>
        <begin position="162"/>
        <end position="189"/>
    </location>
</feature>
<evidence type="ECO:0000256" key="6">
    <source>
        <dbReference type="ARBA" id="ARBA00023125"/>
    </source>
</evidence>
<gene>
    <name evidence="11" type="primary">ATXN1</name>
</gene>
<dbReference type="Ensembl" id="ENSMLET00000056142.1">
    <property type="protein sequence ID" value="ENSMLEP00000032565.1"/>
    <property type="gene ID" value="ENSMLEG00000040480.1"/>
</dbReference>
<feature type="region of interest" description="Disordered" evidence="9">
    <location>
        <begin position="601"/>
        <end position="637"/>
    </location>
</feature>
<dbReference type="InterPro" id="IPR043404">
    <property type="entry name" value="ATAXIN1-like"/>
</dbReference>
<keyword evidence="4" id="KW-0597">Phosphoprotein</keyword>
<reference evidence="11" key="2">
    <citation type="submission" date="2025-09" db="UniProtKB">
        <authorList>
            <consortium name="Ensembl"/>
        </authorList>
    </citation>
    <scope>IDENTIFICATION</scope>
</reference>
<reference evidence="11" key="1">
    <citation type="submission" date="2025-08" db="UniProtKB">
        <authorList>
            <consortium name="Ensembl"/>
        </authorList>
    </citation>
    <scope>IDENTIFICATION</scope>
</reference>
<feature type="domain" description="AXH" evidence="10">
    <location>
        <begin position="395"/>
        <end position="532"/>
    </location>
</feature>
<accession>A0A2K5ZXM0</accession>
<dbReference type="PANTHER" id="PTHR13392">
    <property type="entry name" value="ATAXIN 1"/>
    <property type="match status" value="1"/>
</dbReference>
<dbReference type="InterPro" id="IPR020997">
    <property type="entry name" value="Ataxin-1_N"/>
</dbReference>
<dbReference type="GO" id="GO:0003677">
    <property type="term" value="F:DNA binding"/>
    <property type="evidence" value="ECO:0007669"/>
    <property type="project" value="UniProtKB-KW"/>
</dbReference>
<dbReference type="GO" id="GO:0007399">
    <property type="term" value="P:nervous system development"/>
    <property type="evidence" value="ECO:0007669"/>
    <property type="project" value="TreeGrafter"/>
</dbReference>
<protein>
    <submittedName>
        <fullName evidence="11">Ataxin 1</fullName>
    </submittedName>
</protein>
<comment type="similarity">
    <text evidence="2">Belongs to the ATXN1 family.</text>
</comment>
<evidence type="ECO:0000256" key="4">
    <source>
        <dbReference type="ARBA" id="ARBA00022553"/>
    </source>
</evidence>
<keyword evidence="6" id="KW-0238">DNA-binding</keyword>
<dbReference type="Pfam" id="PF12547">
    <property type="entry name" value="ATXN-1_C"/>
    <property type="match status" value="1"/>
</dbReference>
<evidence type="ECO:0000256" key="1">
    <source>
        <dbReference type="ARBA" id="ARBA00004123"/>
    </source>
</evidence>
<dbReference type="AlphaFoldDB" id="A0A2K5ZXM0"/>
<dbReference type="SUPFAM" id="SSF102031">
    <property type="entry name" value="AXH domain"/>
    <property type="match status" value="1"/>
</dbReference>
<evidence type="ECO:0000313" key="12">
    <source>
        <dbReference type="Proteomes" id="UP000233140"/>
    </source>
</evidence>
<keyword evidence="7" id="KW-0804">Transcription</keyword>
<evidence type="ECO:0000256" key="7">
    <source>
        <dbReference type="ARBA" id="ARBA00023163"/>
    </source>
</evidence>
<dbReference type="GeneTree" id="ENSGT00390000005939"/>
<evidence type="ECO:0000256" key="2">
    <source>
        <dbReference type="ARBA" id="ARBA00007348"/>
    </source>
</evidence>
<organism evidence="11 12">
    <name type="scientific">Mandrillus leucophaeus</name>
    <name type="common">Drill</name>
    <name type="synonym">Papio leucophaeus</name>
    <dbReference type="NCBI Taxonomy" id="9568"/>
    <lineage>
        <taxon>Eukaryota</taxon>
        <taxon>Metazoa</taxon>
        <taxon>Chordata</taxon>
        <taxon>Craniata</taxon>
        <taxon>Vertebrata</taxon>
        <taxon>Euteleostomi</taxon>
        <taxon>Mammalia</taxon>
        <taxon>Eutheria</taxon>
        <taxon>Euarchontoglires</taxon>
        <taxon>Primates</taxon>
        <taxon>Haplorrhini</taxon>
        <taxon>Catarrhini</taxon>
        <taxon>Cercopithecidae</taxon>
        <taxon>Cercopithecinae</taxon>
        <taxon>Mandrillus</taxon>
    </lineage>
</organism>
<name>A0A2K5ZXM0_MANLE</name>
<dbReference type="PANTHER" id="PTHR13392:SF5">
    <property type="entry name" value="ATAXIN-1"/>
    <property type="match status" value="1"/>
</dbReference>